<name>A0A9X2JF67_9BACT</name>
<evidence type="ECO:0000256" key="1">
    <source>
        <dbReference type="SAM" id="Phobius"/>
    </source>
</evidence>
<accession>A0A9X2JF67</accession>
<keyword evidence="4" id="KW-1185">Reference proteome</keyword>
<feature type="transmembrane region" description="Helical" evidence="1">
    <location>
        <begin position="101"/>
        <end position="119"/>
    </location>
</feature>
<evidence type="ECO:0000313" key="4">
    <source>
        <dbReference type="Proteomes" id="UP001155241"/>
    </source>
</evidence>
<dbReference type="Pfam" id="PF01757">
    <property type="entry name" value="Acyl_transf_3"/>
    <property type="match status" value="1"/>
</dbReference>
<gene>
    <name evidence="3" type="ORF">NG895_03540</name>
</gene>
<dbReference type="PANTHER" id="PTHR23028">
    <property type="entry name" value="ACETYLTRANSFERASE"/>
    <property type="match status" value="1"/>
</dbReference>
<feature type="transmembrane region" description="Helical" evidence="1">
    <location>
        <begin position="246"/>
        <end position="266"/>
    </location>
</feature>
<dbReference type="AlphaFoldDB" id="A0A9X2JF67"/>
<keyword evidence="1" id="KW-0472">Membrane</keyword>
<dbReference type="EMBL" id="JAMXLR010000015">
    <property type="protein sequence ID" value="MCO6042972.1"/>
    <property type="molecule type" value="Genomic_DNA"/>
</dbReference>
<keyword evidence="1" id="KW-1133">Transmembrane helix</keyword>
<reference evidence="3" key="1">
    <citation type="submission" date="2022-06" db="EMBL/GenBank/DDBJ databases">
        <title>Aeoliella straminimaris, a novel planctomycete from sediments.</title>
        <authorList>
            <person name="Vitorino I.R."/>
            <person name="Lage O.M."/>
        </authorList>
    </citation>
    <scope>NUCLEOTIDE SEQUENCE</scope>
    <source>
        <strain evidence="3">ICT_H6.2</strain>
    </source>
</reference>
<keyword evidence="3" id="KW-0012">Acyltransferase</keyword>
<dbReference type="GO" id="GO:0000271">
    <property type="term" value="P:polysaccharide biosynthetic process"/>
    <property type="evidence" value="ECO:0007669"/>
    <property type="project" value="TreeGrafter"/>
</dbReference>
<comment type="caution">
    <text evidence="3">The sequence shown here is derived from an EMBL/GenBank/DDBJ whole genome shotgun (WGS) entry which is preliminary data.</text>
</comment>
<dbReference type="Proteomes" id="UP001155241">
    <property type="component" value="Unassembled WGS sequence"/>
</dbReference>
<feature type="transmembrane region" description="Helical" evidence="1">
    <location>
        <begin position="157"/>
        <end position="180"/>
    </location>
</feature>
<protein>
    <submittedName>
        <fullName evidence="3">Acyltransferase</fullName>
    </submittedName>
</protein>
<sequence>MTALPTTNSTPSPATGEARRITELDGLRGVAILLVLFHHFTIIHGQSTFDRWLIYSGHFGWSGVELFFVLSGFLITGILLDARESPRYFRSFYGRRMLRIFPLYYVVVTTVLVLIPVLFPARAASDGLVGHHDWTYWCFLSNYAIAWDNGIHNRLLAVTWSLAIEEQYYLVWPLVVLLVGKRGLLRLCPVLLVLSIALRAAMLYVWDQGLTTVYVFTPCRLDGLVVGSWIATALRAGWEARPWRKLLLATATLTLTTAYVGEWIATLYVGESLYARTAFGLLVGVSLMAIGFGSLVILLVATDALPFARRVLSSRFLRSFGKYSFAIYLTHTVVLLSFRRFLISPSNDRYTPLLTFEQVSTCPWVGQLLLYLLAIAAAWCIGWLSWHLLEKWFLNLKRYFPY</sequence>
<keyword evidence="3" id="KW-0808">Transferase</keyword>
<dbReference type="PANTHER" id="PTHR23028:SF53">
    <property type="entry name" value="ACYL_TRANSF_3 DOMAIN-CONTAINING PROTEIN"/>
    <property type="match status" value="1"/>
</dbReference>
<feature type="transmembrane region" description="Helical" evidence="1">
    <location>
        <begin position="212"/>
        <end position="234"/>
    </location>
</feature>
<keyword evidence="1" id="KW-0812">Transmembrane</keyword>
<feature type="transmembrane region" description="Helical" evidence="1">
    <location>
        <begin position="278"/>
        <end position="302"/>
    </location>
</feature>
<feature type="transmembrane region" description="Helical" evidence="1">
    <location>
        <begin position="323"/>
        <end position="343"/>
    </location>
</feature>
<evidence type="ECO:0000313" key="3">
    <source>
        <dbReference type="EMBL" id="MCO6042972.1"/>
    </source>
</evidence>
<feature type="transmembrane region" description="Helical" evidence="1">
    <location>
        <begin position="187"/>
        <end position="206"/>
    </location>
</feature>
<feature type="domain" description="Acyltransferase 3" evidence="2">
    <location>
        <begin position="22"/>
        <end position="382"/>
    </location>
</feature>
<organism evidence="3 4">
    <name type="scientific">Aeoliella straminimaris</name>
    <dbReference type="NCBI Taxonomy" id="2954799"/>
    <lineage>
        <taxon>Bacteria</taxon>
        <taxon>Pseudomonadati</taxon>
        <taxon>Planctomycetota</taxon>
        <taxon>Planctomycetia</taxon>
        <taxon>Pirellulales</taxon>
        <taxon>Lacipirellulaceae</taxon>
        <taxon>Aeoliella</taxon>
    </lineage>
</organism>
<dbReference type="RefSeq" id="WP_252851072.1">
    <property type="nucleotide sequence ID" value="NZ_JAMXLR010000015.1"/>
</dbReference>
<proteinExistence type="predicted"/>
<dbReference type="GO" id="GO:0016020">
    <property type="term" value="C:membrane"/>
    <property type="evidence" value="ECO:0007669"/>
    <property type="project" value="TreeGrafter"/>
</dbReference>
<dbReference type="InterPro" id="IPR050879">
    <property type="entry name" value="Acyltransferase_3"/>
</dbReference>
<feature type="transmembrane region" description="Helical" evidence="1">
    <location>
        <begin position="59"/>
        <end position="80"/>
    </location>
</feature>
<dbReference type="GO" id="GO:0016747">
    <property type="term" value="F:acyltransferase activity, transferring groups other than amino-acyl groups"/>
    <property type="evidence" value="ECO:0007669"/>
    <property type="project" value="InterPro"/>
</dbReference>
<dbReference type="InterPro" id="IPR002656">
    <property type="entry name" value="Acyl_transf_3_dom"/>
</dbReference>
<feature type="transmembrane region" description="Helical" evidence="1">
    <location>
        <begin position="368"/>
        <end position="389"/>
    </location>
</feature>
<evidence type="ECO:0000259" key="2">
    <source>
        <dbReference type="Pfam" id="PF01757"/>
    </source>
</evidence>
<feature type="transmembrane region" description="Helical" evidence="1">
    <location>
        <begin position="29"/>
        <end position="47"/>
    </location>
</feature>